<sequence length="170" mass="19717">MLPSLTCLCLEAIHIGNEFVDLCENCPNLNKLNISSQNYLPLLSTETLQFISTAFLEFMEDWNAKNERMDIYEHKLQLAEWTFFNLIIDLSDVLDPHLERLCILALKHIVDIEVNSSLYEQQLNFLLHALRKMTPEMKPSCSIQSQMLEYFVIVIGEHVVEGFPLNLIDE</sequence>
<gene>
    <name evidence="1" type="primary">Cnig_chr_X.g24992</name>
    <name evidence="1" type="ORF">B9Z55_024992</name>
</gene>
<reference evidence="2" key="1">
    <citation type="submission" date="2017-10" db="EMBL/GenBank/DDBJ databases">
        <title>Rapid genome shrinkage in a self-fertile nematode reveals novel sperm competition proteins.</title>
        <authorList>
            <person name="Yin D."/>
            <person name="Schwarz E.M."/>
            <person name="Thomas C.G."/>
            <person name="Felde R.L."/>
            <person name="Korf I.F."/>
            <person name="Cutter A.D."/>
            <person name="Schartner C.M."/>
            <person name="Ralston E.J."/>
            <person name="Meyer B.J."/>
            <person name="Haag E.S."/>
        </authorList>
    </citation>
    <scope>NUCLEOTIDE SEQUENCE [LARGE SCALE GENOMIC DNA]</scope>
    <source>
        <strain evidence="2">JU1422</strain>
    </source>
</reference>
<proteinExistence type="predicted"/>
<evidence type="ECO:0000313" key="2">
    <source>
        <dbReference type="Proteomes" id="UP000230233"/>
    </source>
</evidence>
<dbReference type="AlphaFoldDB" id="A0A2G5SWL3"/>
<comment type="caution">
    <text evidence="1">The sequence shown here is derived from an EMBL/GenBank/DDBJ whole genome shotgun (WGS) entry which is preliminary data.</text>
</comment>
<evidence type="ECO:0000313" key="1">
    <source>
        <dbReference type="EMBL" id="PIC19437.1"/>
    </source>
</evidence>
<dbReference type="EMBL" id="PDUG01000006">
    <property type="protein sequence ID" value="PIC19437.1"/>
    <property type="molecule type" value="Genomic_DNA"/>
</dbReference>
<accession>A0A2G5SWL3</accession>
<protein>
    <submittedName>
        <fullName evidence="1">Uncharacterized protein</fullName>
    </submittedName>
</protein>
<organism evidence="1 2">
    <name type="scientific">Caenorhabditis nigoni</name>
    <dbReference type="NCBI Taxonomy" id="1611254"/>
    <lineage>
        <taxon>Eukaryota</taxon>
        <taxon>Metazoa</taxon>
        <taxon>Ecdysozoa</taxon>
        <taxon>Nematoda</taxon>
        <taxon>Chromadorea</taxon>
        <taxon>Rhabditida</taxon>
        <taxon>Rhabditina</taxon>
        <taxon>Rhabditomorpha</taxon>
        <taxon>Rhabditoidea</taxon>
        <taxon>Rhabditidae</taxon>
        <taxon>Peloderinae</taxon>
        <taxon>Caenorhabditis</taxon>
    </lineage>
</organism>
<dbReference type="Proteomes" id="UP000230233">
    <property type="component" value="Chromosome X"/>
</dbReference>
<name>A0A2G5SWL3_9PELO</name>
<keyword evidence="2" id="KW-1185">Reference proteome</keyword>